<feature type="region of interest" description="Disordered" evidence="1">
    <location>
        <begin position="766"/>
        <end position="899"/>
    </location>
</feature>
<feature type="non-terminal residue" evidence="2">
    <location>
        <position position="1740"/>
    </location>
</feature>
<feature type="region of interest" description="Disordered" evidence="1">
    <location>
        <begin position="379"/>
        <end position="400"/>
    </location>
</feature>
<feature type="compositionally biased region" description="Polar residues" evidence="1">
    <location>
        <begin position="414"/>
        <end position="443"/>
    </location>
</feature>
<dbReference type="SUPFAM" id="SSF69318">
    <property type="entry name" value="Integrin alpha N-terminal domain"/>
    <property type="match status" value="1"/>
</dbReference>
<feature type="region of interest" description="Disordered" evidence="1">
    <location>
        <begin position="1033"/>
        <end position="1121"/>
    </location>
</feature>
<dbReference type="Pfam" id="PF15907">
    <property type="entry name" value="Itfg2"/>
    <property type="match status" value="1"/>
</dbReference>
<name>A0A9W8AWC5_9FUNG</name>
<feature type="region of interest" description="Disordered" evidence="1">
    <location>
        <begin position="498"/>
        <end position="564"/>
    </location>
</feature>
<feature type="compositionally biased region" description="Polar residues" evidence="1">
    <location>
        <begin position="1037"/>
        <end position="1051"/>
    </location>
</feature>
<feature type="region of interest" description="Disordered" evidence="1">
    <location>
        <begin position="1719"/>
        <end position="1740"/>
    </location>
</feature>
<dbReference type="EMBL" id="JANBPY010000417">
    <property type="protein sequence ID" value="KAJ1966967.1"/>
    <property type="molecule type" value="Genomic_DNA"/>
</dbReference>
<feature type="compositionally biased region" description="Polar residues" evidence="1">
    <location>
        <begin position="766"/>
        <end position="785"/>
    </location>
</feature>
<accession>A0A9W8AWC5</accession>
<dbReference type="PANTHER" id="PTHR16317:SF1">
    <property type="entry name" value="KICSTOR COMPLEX PROTEIN ITFG2"/>
    <property type="match status" value="1"/>
</dbReference>
<feature type="region of interest" description="Disordered" evidence="1">
    <location>
        <begin position="270"/>
        <end position="293"/>
    </location>
</feature>
<reference evidence="2" key="1">
    <citation type="submission" date="2022-07" db="EMBL/GenBank/DDBJ databases">
        <title>Phylogenomic reconstructions and comparative analyses of Kickxellomycotina fungi.</title>
        <authorList>
            <person name="Reynolds N.K."/>
            <person name="Stajich J.E."/>
            <person name="Barry K."/>
            <person name="Grigoriev I.V."/>
            <person name="Crous P."/>
            <person name="Smith M.E."/>
        </authorList>
    </citation>
    <scope>NUCLEOTIDE SEQUENCE</scope>
    <source>
        <strain evidence="2">RSA 1196</strain>
    </source>
</reference>
<evidence type="ECO:0000256" key="1">
    <source>
        <dbReference type="SAM" id="MobiDB-lite"/>
    </source>
</evidence>
<organism evidence="2 3">
    <name type="scientific">Dispira parvispora</name>
    <dbReference type="NCBI Taxonomy" id="1520584"/>
    <lineage>
        <taxon>Eukaryota</taxon>
        <taxon>Fungi</taxon>
        <taxon>Fungi incertae sedis</taxon>
        <taxon>Zoopagomycota</taxon>
        <taxon>Kickxellomycotina</taxon>
        <taxon>Dimargaritomycetes</taxon>
        <taxon>Dimargaritales</taxon>
        <taxon>Dimargaritaceae</taxon>
        <taxon>Dispira</taxon>
    </lineage>
</organism>
<feature type="compositionally biased region" description="Polar residues" evidence="1">
    <location>
        <begin position="184"/>
        <end position="194"/>
    </location>
</feature>
<gene>
    <name evidence="2" type="ORF">IWQ62_002139</name>
</gene>
<feature type="region of interest" description="Disordered" evidence="1">
    <location>
        <begin position="583"/>
        <end position="657"/>
    </location>
</feature>
<comment type="caution">
    <text evidence="2">The sequence shown here is derived from an EMBL/GenBank/DDBJ whole genome shotgun (WGS) entry which is preliminary data.</text>
</comment>
<feature type="compositionally biased region" description="Polar residues" evidence="1">
    <location>
        <begin position="867"/>
        <end position="884"/>
    </location>
</feature>
<proteinExistence type="predicted"/>
<dbReference type="GO" id="GO:0032006">
    <property type="term" value="P:regulation of TOR signaling"/>
    <property type="evidence" value="ECO:0007669"/>
    <property type="project" value="TreeGrafter"/>
</dbReference>
<dbReference type="OrthoDB" id="9996127at2759"/>
<evidence type="ECO:0000313" key="3">
    <source>
        <dbReference type="Proteomes" id="UP001150925"/>
    </source>
</evidence>
<keyword evidence="3" id="KW-1185">Reference proteome</keyword>
<feature type="compositionally biased region" description="Basic and acidic residues" evidence="1">
    <location>
        <begin position="1731"/>
        <end position="1740"/>
    </location>
</feature>
<dbReference type="PANTHER" id="PTHR16317">
    <property type="entry name" value="INTEGRIN ALPHA REPEAT DOMAIN-CONTAINING"/>
    <property type="match status" value="1"/>
</dbReference>
<feature type="compositionally biased region" description="Polar residues" evidence="1">
    <location>
        <begin position="1405"/>
        <end position="1435"/>
    </location>
</feature>
<feature type="compositionally biased region" description="Basic and acidic residues" evidence="1">
    <location>
        <begin position="512"/>
        <end position="522"/>
    </location>
</feature>
<protein>
    <submittedName>
        <fullName evidence="2">Uncharacterized protein</fullName>
    </submittedName>
</protein>
<feature type="region of interest" description="Disordered" evidence="1">
    <location>
        <begin position="1614"/>
        <end position="1639"/>
    </location>
</feature>
<evidence type="ECO:0000313" key="2">
    <source>
        <dbReference type="EMBL" id="KAJ1966967.1"/>
    </source>
</evidence>
<dbReference type="Proteomes" id="UP001150925">
    <property type="component" value="Unassembled WGS sequence"/>
</dbReference>
<feature type="region of interest" description="Disordered" evidence="1">
    <location>
        <begin position="160"/>
        <end position="254"/>
    </location>
</feature>
<dbReference type="InterPro" id="IPR031793">
    <property type="entry name" value="KICSTOR_ITFG2"/>
</dbReference>
<feature type="region of interest" description="Disordered" evidence="1">
    <location>
        <begin position="1398"/>
        <end position="1435"/>
    </location>
</feature>
<sequence length="1740" mass="185624">MRTISLVERLKWEIRESVNPRAIAIGDVTNDKHNELAVGTTLGKLLIFRGQGHTYAPPGAAQQPELIVPEATPWATYPRLGIVTAIAIGDVRAQGKNSVVCLNSGGELYIFDYPWKAQSTKSGGSEETKLSNITCGDLWSAGEISIQRADHDAVLGEYSHRQPTTRIPSLETMDTRKLHRPPHTSATQNTVLDDSNQKELPDSTSVPEEPTGAFLLDPLGSPRALGSTLASSVETTSGPPITQPEATTSRSVKGDDNFMHWFRQKGIGRRGLQPARSPRTPLSPISESSVPPAAVGSLVTEITHDSPVPRPDQTDANDASVLEAEHRIRQYSSKFSVTFNIDQILIADFDQDGINEILLAGTDGFLYAYCLFSEDESDPLAYQSPPPGESGSSTRLDRQRTRSSLLFEARAGTSVTPITTGTNSPAQPTPVPTGQSNAPSYYRNQPDAYLAPPAGSVGGSTDPHFPYTLGSSARRASVSNKLSLTRALVDHRASVYLTTGGVSPKPIPELSDNPRAHSDHKPQKATNTSHANTRLPKPDGISRPEPASQPARVKRGSSEKLQEFDQQQLNLLSAAITSRMSMQRTGGISSSPSASLHRKVSNRSVAAGKRPLGVSETRQMDSAEQMAGSLHPSGEGFKGPPHLVNRQVSGSGSGSGSGKYTSSSSYELFPAVSKATLEVSRHGYKVIQQSKPNNGCQASDRLCLKRKWFFEQTISSLSFLPHHPELKESLLIVCQPGGTSTFINKQGHRLFTINFPTALPTFVSQPSSTNPSFSASPVDTSSFNSPVVRERPAHPRYPGRRSAFSSPNHSPLRHAYSPVQPIPELHLEPLTPSPGLPMESIRASPRFQSTGASETKRSEIPGRSFPANRSNHSSPSTAQRSTSTGGKGGGANADPTQQTLGVTPKVRTLSPNITPRDLPSTSLVSQGLGAVASSEIVAGVLGLSKLNTAIAVARMDGLVYFIDPELFDFSGVPGYVPFLHPPSWPLLSDFVLSRLTPSLSYSESPHLTQDPNFSYQSLAGGLRLRRRDTNAPFGTHAYSSINQTPNSQPSPAQREGQGIGLGDQVTVPQRRLTGVDAETGREVPWNGGPNTPSEGTGLGIASRTGLTTDSGPKGSGQPLPHLAAMPASQSYVGGEAPFNVFPVPGADSLGHSFSPGTQLTPLHSAAGLPPQLEPTTTAKNLVSLYPRASLNEQLAAGEQLFTVHVVDLPYDAMHVSLDPLVPRWEADDQRHTRSRWHLGPEASVATIPSTKASPSQRTALDGAGVTWETVGGCNTGSRYPVQPPHQSSSPLGGQIVIPNNFSYMQKHPEPIDGIKMPTLHRKSSTSSQVLRDLTTTLQRYDLTHPVLTSGRSTEYLPRKSPGHSYTPAMEHLDLVDRMFSHLEGSVSESPVTTLAAVLPRDSSRPDSANQSLRENWSLTSLPPQRSRTYSNLQVSRRGSNTSLSLLMGRRPVSPSIASASLVDAPGLVVAGRATVATPVATSVVAAGLTSRTSSGNFSQTQPSLNDPPPMFPMYRSADQSPARPDTRRDAAFGVQAPPTMGLGRPSGSDCNFPPMMSTHSTPLLDTGSSLTTPGALSRPVSQLTIDPIHSVVPPKLHSHHTWSSGYTRRKTRALTSASQCPPMVAGSRSDKPTAPSLSADPDNMLQNSPATATGVFSSSAFNSPRLQPGTAIPSASVTGLDSLLTPSRLNSHIKSASFVSDASGEQRIPNGLSLATTMLPGGGRLLSAPERPNRRDGHDL</sequence>
<feature type="region of interest" description="Disordered" evidence="1">
    <location>
        <begin position="414"/>
        <end position="447"/>
    </location>
</feature>
<feature type="compositionally biased region" description="Polar residues" evidence="1">
    <location>
        <begin position="228"/>
        <end position="251"/>
    </location>
</feature>
<dbReference type="InterPro" id="IPR028994">
    <property type="entry name" value="Integrin_alpha_N"/>
</dbReference>
<feature type="compositionally biased region" description="Polar residues" evidence="1">
    <location>
        <begin position="583"/>
        <end position="594"/>
    </location>
</feature>